<keyword evidence="10" id="KW-1185">Reference proteome</keyword>
<dbReference type="InterPro" id="IPR036409">
    <property type="entry name" value="Aldolase_II/adducin_N_sf"/>
</dbReference>
<comment type="cofactor">
    <cofactor evidence="6">
        <name>Zn(2+)</name>
        <dbReference type="ChEBI" id="CHEBI:29105"/>
    </cofactor>
    <text evidence="6">Binds 1 zinc ion per subunit.</text>
</comment>
<feature type="domain" description="Class II aldolase/adducin N-terminal" evidence="8">
    <location>
        <begin position="78"/>
        <end position="266"/>
    </location>
</feature>
<dbReference type="GO" id="GO:0008270">
    <property type="term" value="F:zinc ion binding"/>
    <property type="evidence" value="ECO:0007669"/>
    <property type="project" value="UniProtKB-UniRule"/>
</dbReference>
<dbReference type="Proteomes" id="UP000309215">
    <property type="component" value="Unassembled WGS sequence"/>
</dbReference>
<evidence type="ECO:0000259" key="8">
    <source>
        <dbReference type="SMART" id="SM01007"/>
    </source>
</evidence>
<dbReference type="NCBIfam" id="TIGR03328">
    <property type="entry name" value="salvage_mtnB"/>
    <property type="match status" value="1"/>
</dbReference>
<feature type="binding site" evidence="6">
    <location>
        <position position="165"/>
    </location>
    <ligand>
        <name>Zn(2+)</name>
        <dbReference type="ChEBI" id="CHEBI:29105"/>
    </ligand>
</feature>
<gene>
    <name evidence="6" type="primary">mtnB</name>
    <name evidence="9" type="ORF">E8A74_16750</name>
</gene>
<dbReference type="GO" id="GO:0019509">
    <property type="term" value="P:L-methionine salvage from methylthioadenosine"/>
    <property type="evidence" value="ECO:0007669"/>
    <property type="project" value="UniProtKB-UniRule"/>
</dbReference>
<dbReference type="SMART" id="SM01007">
    <property type="entry name" value="Aldolase_II"/>
    <property type="match status" value="1"/>
</dbReference>
<dbReference type="SUPFAM" id="SSF53639">
    <property type="entry name" value="AraD/HMP-PK domain-like"/>
    <property type="match status" value="1"/>
</dbReference>
<dbReference type="PANTHER" id="PTHR22789">
    <property type="entry name" value="FUCULOSE PHOSPHATE ALDOLASE"/>
    <property type="match status" value="1"/>
</dbReference>
<evidence type="ECO:0000313" key="10">
    <source>
        <dbReference type="Proteomes" id="UP000309215"/>
    </source>
</evidence>
<dbReference type="GO" id="GO:0005829">
    <property type="term" value="C:cytosol"/>
    <property type="evidence" value="ECO:0007669"/>
    <property type="project" value="TreeGrafter"/>
</dbReference>
<comment type="caution">
    <text evidence="9">The sequence shown here is derived from an EMBL/GenBank/DDBJ whole genome shotgun (WGS) entry which is preliminary data.</text>
</comment>
<dbReference type="UniPathway" id="UPA00904">
    <property type="reaction ID" value="UER00875"/>
</dbReference>
<proteinExistence type="inferred from homology"/>
<feature type="region of interest" description="Disordered" evidence="7">
    <location>
        <begin position="1"/>
        <end position="49"/>
    </location>
</feature>
<dbReference type="GO" id="GO:0019323">
    <property type="term" value="P:pentose catabolic process"/>
    <property type="evidence" value="ECO:0007669"/>
    <property type="project" value="TreeGrafter"/>
</dbReference>
<dbReference type="InterPro" id="IPR001303">
    <property type="entry name" value="Aldolase_II/adducin_N"/>
</dbReference>
<evidence type="ECO:0000256" key="2">
    <source>
        <dbReference type="ARBA" id="ARBA00022723"/>
    </source>
</evidence>
<keyword evidence="2 6" id="KW-0479">Metal-binding</keyword>
<dbReference type="OrthoDB" id="5500703at2"/>
<name>A0A4U1JDS7_9BACT</name>
<dbReference type="InterPro" id="IPR017714">
    <property type="entry name" value="MethylthioRu-1-P_deHdtase_MtnB"/>
</dbReference>
<dbReference type="InterPro" id="IPR050197">
    <property type="entry name" value="Aldolase_class_II_sugar_metab"/>
</dbReference>
<dbReference type="EC" id="4.2.1.109" evidence="6"/>
<dbReference type="PANTHER" id="PTHR22789:SF0">
    <property type="entry name" value="3-OXO-TETRONATE 4-PHOSPHATE DECARBOXYLASE-RELATED"/>
    <property type="match status" value="1"/>
</dbReference>
<keyword evidence="1 6" id="KW-0028">Amino-acid biosynthesis</keyword>
<dbReference type="HAMAP" id="MF_01677">
    <property type="entry name" value="Salvage_MtnB"/>
    <property type="match status" value="1"/>
</dbReference>
<comment type="catalytic activity">
    <reaction evidence="6">
        <text>5-(methylsulfanyl)-D-ribulose 1-phosphate = 5-methylsulfanyl-2,3-dioxopentyl phosphate + H2O</text>
        <dbReference type="Rhea" id="RHEA:15549"/>
        <dbReference type="ChEBI" id="CHEBI:15377"/>
        <dbReference type="ChEBI" id="CHEBI:58548"/>
        <dbReference type="ChEBI" id="CHEBI:58828"/>
        <dbReference type="EC" id="4.2.1.109"/>
    </reaction>
</comment>
<evidence type="ECO:0000313" key="9">
    <source>
        <dbReference type="EMBL" id="TKD07932.1"/>
    </source>
</evidence>
<comment type="function">
    <text evidence="6">Catalyzes the dehydration of methylthioribulose-1-phosphate (MTRu-1-P) into 2,3-diketo-5-methylthiopentyl-1-phosphate (DK-MTP-1-P).</text>
</comment>
<keyword evidence="3 6" id="KW-0862">Zinc</keyword>
<keyword evidence="5 6" id="KW-0456">Lyase</keyword>
<evidence type="ECO:0000256" key="3">
    <source>
        <dbReference type="ARBA" id="ARBA00022833"/>
    </source>
</evidence>
<evidence type="ECO:0000256" key="6">
    <source>
        <dbReference type="HAMAP-Rule" id="MF_01677"/>
    </source>
</evidence>
<sequence length="270" mass="29041">MRRFGRVSSAGIDESGRATEGRPIPVEISVWGPRGQQSRPGLSSEDRPAAGHARACSCCPGRVGSSVQEHRLPESAAATLLSLASRCHARGWAQATSGNFSVRLDAHRFVITKSGLDKGALRAEDLLVVDLEGSPLTEGRPSAETPLHAQIYRRRPGITAVAHTHSVAATVLSRALLAEGYVVLSGFEMLKALVGINTHETSIRLPIFPNDQDVPRLAAQVDAELGDDDCVYGYLLAGHGLYTWGENVNEAARHVEAIEFLLECVLHGRR</sequence>
<dbReference type="AlphaFoldDB" id="A0A4U1JDS7"/>
<dbReference type="GO" id="GO:0046570">
    <property type="term" value="F:methylthioribulose 1-phosphate dehydratase activity"/>
    <property type="evidence" value="ECO:0007669"/>
    <property type="project" value="UniProtKB-UniRule"/>
</dbReference>
<feature type="binding site" evidence="6">
    <location>
        <position position="163"/>
    </location>
    <ligand>
        <name>Zn(2+)</name>
        <dbReference type="ChEBI" id="CHEBI:29105"/>
    </ligand>
</feature>
<dbReference type="EMBL" id="SSMQ01000015">
    <property type="protein sequence ID" value="TKD07932.1"/>
    <property type="molecule type" value="Genomic_DNA"/>
</dbReference>
<accession>A0A4U1JDS7</accession>
<dbReference type="NCBIfam" id="NF006672">
    <property type="entry name" value="PRK09220.1"/>
    <property type="match status" value="1"/>
</dbReference>
<protein>
    <recommendedName>
        <fullName evidence="6">Methylthioribulose-1-phosphate dehydratase</fullName>
        <shortName evidence="6">MTRu-1-P dehydratase</shortName>
        <ecNumber evidence="6">4.2.1.109</ecNumber>
    </recommendedName>
</protein>
<dbReference type="GO" id="GO:0016832">
    <property type="term" value="F:aldehyde-lyase activity"/>
    <property type="evidence" value="ECO:0007669"/>
    <property type="project" value="TreeGrafter"/>
</dbReference>
<evidence type="ECO:0000256" key="7">
    <source>
        <dbReference type="SAM" id="MobiDB-lite"/>
    </source>
</evidence>
<evidence type="ECO:0000256" key="1">
    <source>
        <dbReference type="ARBA" id="ARBA00022605"/>
    </source>
</evidence>
<organism evidence="9 10">
    <name type="scientific">Polyangium fumosum</name>
    <dbReference type="NCBI Taxonomy" id="889272"/>
    <lineage>
        <taxon>Bacteria</taxon>
        <taxon>Pseudomonadati</taxon>
        <taxon>Myxococcota</taxon>
        <taxon>Polyangia</taxon>
        <taxon>Polyangiales</taxon>
        <taxon>Polyangiaceae</taxon>
        <taxon>Polyangium</taxon>
    </lineage>
</organism>
<dbReference type="Gene3D" id="3.40.225.10">
    <property type="entry name" value="Class II aldolase/adducin N-terminal domain"/>
    <property type="match status" value="1"/>
</dbReference>
<evidence type="ECO:0000256" key="5">
    <source>
        <dbReference type="ARBA" id="ARBA00023239"/>
    </source>
</evidence>
<keyword evidence="4 6" id="KW-0486">Methionine biosynthesis</keyword>
<reference evidence="9 10" key="1">
    <citation type="submission" date="2019-04" db="EMBL/GenBank/DDBJ databases">
        <authorList>
            <person name="Li Y."/>
            <person name="Wang J."/>
        </authorList>
    </citation>
    <scope>NUCLEOTIDE SEQUENCE [LARGE SCALE GENOMIC DNA]</scope>
    <source>
        <strain evidence="9 10">DSM 14668</strain>
    </source>
</reference>
<dbReference type="Pfam" id="PF00596">
    <property type="entry name" value="Aldolase_II"/>
    <property type="match status" value="1"/>
</dbReference>
<comment type="pathway">
    <text evidence="6">Amino-acid biosynthesis; L-methionine biosynthesis via salvage pathway; L-methionine from S-methyl-5-thio-alpha-D-ribose 1-phosphate: step 2/6.</text>
</comment>
<evidence type="ECO:0000256" key="4">
    <source>
        <dbReference type="ARBA" id="ARBA00023167"/>
    </source>
</evidence>
<comment type="similarity">
    <text evidence="6">Belongs to the aldolase class II family. MtnB subfamily.</text>
</comment>